<evidence type="ECO:0000256" key="1">
    <source>
        <dbReference type="SAM" id="MobiDB-lite"/>
    </source>
</evidence>
<dbReference type="EMBL" id="CP059271">
    <property type="protein sequence ID" value="QLQ81063.1"/>
    <property type="molecule type" value="Genomic_DNA"/>
</dbReference>
<dbReference type="OrthoDB" id="10327202at2759"/>
<dbReference type="Proteomes" id="UP000510647">
    <property type="component" value="Chromosome 5"/>
</dbReference>
<feature type="region of interest" description="Disordered" evidence="1">
    <location>
        <begin position="88"/>
        <end position="108"/>
    </location>
</feature>
<gene>
    <name evidence="2" type="ORF">HG537_0E04180</name>
</gene>
<proteinExistence type="predicted"/>
<evidence type="ECO:0000313" key="3">
    <source>
        <dbReference type="Proteomes" id="UP000510647"/>
    </source>
</evidence>
<name>A0A7H9HUY9_9SACH</name>
<feature type="compositionally biased region" description="Basic and acidic residues" evidence="1">
    <location>
        <begin position="92"/>
        <end position="102"/>
    </location>
</feature>
<sequence length="294" mass="33560">MLQRSRAVDLDNPIDQGADYNGRISEMKVVLVDPSSEDNRWRFKTCLQETSKGIRNGLKSFDLTDSPLEFHNCHVRMSLGESRLSLEEVEDSSNKKLDRTQDNDQTSQHVNLNKELIFKDYFSSEFLSSINSKRPKNCSSFEPRDDLFVPSRDGLALDKSEKRACRSAGLPKTPLTVINFRCPRKVVKSKLSDLKFVNTVDTANRQLGSETGAVYEQILNSQHIPRSLIHLNTSNNRSSDPVMRSSTEWRWKLQKSHAQSDNSCLTCTFRVKAQEPRVYKSRKVKARSLQRSGS</sequence>
<protein>
    <submittedName>
        <fullName evidence="2">Uncharacterized protein</fullName>
    </submittedName>
</protein>
<accession>A0A7H9HUY9</accession>
<organism evidence="2 3">
    <name type="scientific">Torulaspora globosa</name>
    <dbReference type="NCBI Taxonomy" id="48254"/>
    <lineage>
        <taxon>Eukaryota</taxon>
        <taxon>Fungi</taxon>
        <taxon>Dikarya</taxon>
        <taxon>Ascomycota</taxon>
        <taxon>Saccharomycotina</taxon>
        <taxon>Saccharomycetes</taxon>
        <taxon>Saccharomycetales</taxon>
        <taxon>Saccharomycetaceae</taxon>
        <taxon>Torulaspora</taxon>
    </lineage>
</organism>
<reference evidence="2 3" key="1">
    <citation type="submission" date="2020-06" db="EMBL/GenBank/DDBJ databases">
        <title>The yeast mating-type switching endonuclease HO is a domesticated member of an unorthodox homing genetic element family.</title>
        <authorList>
            <person name="Coughlan A.Y."/>
            <person name="Lombardi L."/>
            <person name="Braun-Galleani S."/>
            <person name="Martos A.R."/>
            <person name="Galeote V."/>
            <person name="Bigey F."/>
            <person name="Dequin S."/>
            <person name="Byrne K.P."/>
            <person name="Wolfe K.H."/>
        </authorList>
    </citation>
    <scope>NUCLEOTIDE SEQUENCE [LARGE SCALE GENOMIC DNA]</scope>
    <source>
        <strain evidence="2 3">CBS2947</strain>
    </source>
</reference>
<evidence type="ECO:0000313" key="2">
    <source>
        <dbReference type="EMBL" id="QLQ81063.1"/>
    </source>
</evidence>
<dbReference type="AlphaFoldDB" id="A0A7H9HUY9"/>
<keyword evidence="3" id="KW-1185">Reference proteome</keyword>